<name>A0A0U2VS05_9ENTE</name>
<dbReference type="Proteomes" id="UP000067523">
    <property type="component" value="Chromosome"/>
</dbReference>
<dbReference type="Pfam" id="PF13797">
    <property type="entry name" value="Post_transc_reg"/>
    <property type="match status" value="1"/>
</dbReference>
<evidence type="ECO:0000313" key="1">
    <source>
        <dbReference type="EMBL" id="ALS37167.1"/>
    </source>
</evidence>
<evidence type="ECO:0000313" key="2">
    <source>
        <dbReference type="Proteomes" id="UP000067523"/>
    </source>
</evidence>
<dbReference type="STRING" id="118060.ATZ35_08340"/>
<gene>
    <name evidence="1" type="ORF">ATZ35_08340</name>
</gene>
<organism evidence="1 2">
    <name type="scientific">Enterococcus rotai</name>
    <dbReference type="NCBI Taxonomy" id="118060"/>
    <lineage>
        <taxon>Bacteria</taxon>
        <taxon>Bacillati</taxon>
        <taxon>Bacillota</taxon>
        <taxon>Bacilli</taxon>
        <taxon>Lactobacillales</taxon>
        <taxon>Enterococcaceae</taxon>
        <taxon>Enterococcus</taxon>
    </lineage>
</organism>
<dbReference type="KEGG" id="erx:ATZ35_08340"/>
<dbReference type="RefSeq" id="WP_208930449.1">
    <property type="nucleotide sequence ID" value="NZ_CP013655.1"/>
</dbReference>
<dbReference type="AlphaFoldDB" id="A0A0U2VS05"/>
<sequence length="105" mass="12613">MHSVGFRKRARTIEKLSWHQKFLLKKELKIKCRSFQQLGYSSVNETELMNYLVSYRWKKQAPPSIKACREDILHIEPNEFFDYQQLIAQTSSLTIKDWQDLTDLF</sequence>
<evidence type="ECO:0008006" key="3">
    <source>
        <dbReference type="Google" id="ProtNLM"/>
    </source>
</evidence>
<proteinExistence type="predicted"/>
<dbReference type="InterPro" id="IPR025716">
    <property type="entry name" value="Post-transcriptional_regulator"/>
</dbReference>
<accession>A0A0U2VS05</accession>
<reference evidence="2" key="1">
    <citation type="submission" date="2015-12" db="EMBL/GenBank/DDBJ databases">
        <authorList>
            <person name="Lauer A."/>
            <person name="Humrighouse B."/>
            <person name="Loparev V."/>
            <person name="Shewmaker P.L."/>
            <person name="Whitney A.M."/>
            <person name="McLaughlin R.W."/>
        </authorList>
    </citation>
    <scope>NUCLEOTIDE SEQUENCE [LARGE SCALE GENOMIC DNA]</scope>
    <source>
        <strain evidence="2">LMG 26678</strain>
    </source>
</reference>
<keyword evidence="2" id="KW-1185">Reference proteome</keyword>
<dbReference type="EMBL" id="CP013655">
    <property type="protein sequence ID" value="ALS37167.1"/>
    <property type="molecule type" value="Genomic_DNA"/>
</dbReference>
<protein>
    <recommendedName>
        <fullName evidence="3">Post-transcriptional regulator</fullName>
    </recommendedName>
</protein>